<protein>
    <submittedName>
        <fullName evidence="4">Peptidase, M23 family</fullName>
    </submittedName>
</protein>
<proteinExistence type="predicted"/>
<dbReference type="EMBL" id="ABYU02000021">
    <property type="protein sequence ID" value="EEX21449.1"/>
    <property type="molecule type" value="Genomic_DNA"/>
</dbReference>
<keyword evidence="2" id="KW-1133">Transmembrane helix</keyword>
<feature type="region of interest" description="Disordered" evidence="1">
    <location>
        <begin position="62"/>
        <end position="144"/>
    </location>
</feature>
<name>C9L8Z9_BLAHA</name>
<evidence type="ECO:0000256" key="2">
    <source>
        <dbReference type="SAM" id="Phobius"/>
    </source>
</evidence>
<keyword evidence="5" id="KW-1185">Reference proteome</keyword>
<keyword evidence="2" id="KW-0812">Transmembrane</keyword>
<dbReference type="Pfam" id="PF01551">
    <property type="entry name" value="Peptidase_M23"/>
    <property type="match status" value="1"/>
</dbReference>
<sequence length="288" mass="31407">MYNFCFSGNPIFENKKGADEPTKAEVKNMSKKGKIRVALGSLLALTLVVTCVAVYQSGSKSRANEKEFVKENEEDIVDQAIKTEEREETEEETQDVNTTDVEGTREVEDSTPESTEETAPETVTPETTPEQTPTPEAENTSAQAAAAPEINFTESSLMEWPVNGQVVLDYNMDNTIYFPTLNVYKLNPAIAISSEVGAPVAAVANGKIVSVVNNEETGQTVTVDMGNGYQAVYGQLKDVPFQAEEYVSAGSILGYISEPTKYYTKEGANLYFALSKDGVSLDPMQYLP</sequence>
<organism evidence="4 5">
    <name type="scientific">Blautia hansenii DSM 20583</name>
    <dbReference type="NCBI Taxonomy" id="537007"/>
    <lineage>
        <taxon>Bacteria</taxon>
        <taxon>Bacillati</taxon>
        <taxon>Bacillota</taxon>
        <taxon>Clostridia</taxon>
        <taxon>Lachnospirales</taxon>
        <taxon>Lachnospiraceae</taxon>
        <taxon>Blautia</taxon>
    </lineage>
</organism>
<dbReference type="STRING" id="537007.BLAHAN_05871"/>
<keyword evidence="2" id="KW-0472">Membrane</keyword>
<evidence type="ECO:0000313" key="5">
    <source>
        <dbReference type="Proteomes" id="UP000003755"/>
    </source>
</evidence>
<feature type="domain" description="M23ase beta-sheet core" evidence="3">
    <location>
        <begin position="188"/>
        <end position="283"/>
    </location>
</feature>
<dbReference type="Gene3D" id="2.70.70.10">
    <property type="entry name" value="Glucose Permease (Domain IIA)"/>
    <property type="match status" value="1"/>
</dbReference>
<evidence type="ECO:0000313" key="4">
    <source>
        <dbReference type="EMBL" id="EEX21449.1"/>
    </source>
</evidence>
<dbReference type="Proteomes" id="UP000003755">
    <property type="component" value="Unassembled WGS sequence"/>
</dbReference>
<feature type="compositionally biased region" description="Basic and acidic residues" evidence="1">
    <location>
        <begin position="62"/>
        <end position="71"/>
    </location>
</feature>
<dbReference type="PANTHER" id="PTHR21666">
    <property type="entry name" value="PEPTIDASE-RELATED"/>
    <property type="match status" value="1"/>
</dbReference>
<dbReference type="InterPro" id="IPR016047">
    <property type="entry name" value="M23ase_b-sheet_dom"/>
</dbReference>
<feature type="transmembrane region" description="Helical" evidence="2">
    <location>
        <begin position="37"/>
        <end position="55"/>
    </location>
</feature>
<dbReference type="InterPro" id="IPR011055">
    <property type="entry name" value="Dup_hybrid_motif"/>
</dbReference>
<dbReference type="PANTHER" id="PTHR21666:SF270">
    <property type="entry name" value="MUREIN HYDROLASE ACTIVATOR ENVC"/>
    <property type="match status" value="1"/>
</dbReference>
<evidence type="ECO:0000259" key="3">
    <source>
        <dbReference type="Pfam" id="PF01551"/>
    </source>
</evidence>
<dbReference type="GO" id="GO:0004222">
    <property type="term" value="F:metalloendopeptidase activity"/>
    <property type="evidence" value="ECO:0007669"/>
    <property type="project" value="TreeGrafter"/>
</dbReference>
<accession>C9L8Z9</accession>
<comment type="caution">
    <text evidence="4">The sequence shown here is derived from an EMBL/GenBank/DDBJ whole genome shotgun (WGS) entry which is preliminary data.</text>
</comment>
<dbReference type="InterPro" id="IPR050570">
    <property type="entry name" value="Cell_wall_metabolism_enzyme"/>
</dbReference>
<dbReference type="HOGENOM" id="CLU_029425_11_0_9"/>
<feature type="compositionally biased region" description="Acidic residues" evidence="1">
    <location>
        <begin position="109"/>
        <end position="119"/>
    </location>
</feature>
<dbReference type="CDD" id="cd12797">
    <property type="entry name" value="M23_peptidase"/>
    <property type="match status" value="1"/>
</dbReference>
<gene>
    <name evidence="4" type="ORF">BLAHAN_05871</name>
</gene>
<reference evidence="4" key="1">
    <citation type="submission" date="2009-09" db="EMBL/GenBank/DDBJ databases">
        <authorList>
            <person name="Weinstock G."/>
            <person name="Sodergren E."/>
            <person name="Clifton S."/>
            <person name="Fulton L."/>
            <person name="Fulton B."/>
            <person name="Courtney L."/>
            <person name="Fronick C."/>
            <person name="Harrison M."/>
            <person name="Strong C."/>
            <person name="Farmer C."/>
            <person name="Delahaunty K."/>
            <person name="Markovic C."/>
            <person name="Hall O."/>
            <person name="Minx P."/>
            <person name="Tomlinson C."/>
            <person name="Mitreva M."/>
            <person name="Nelson J."/>
            <person name="Hou S."/>
            <person name="Wollam A."/>
            <person name="Pepin K.H."/>
            <person name="Johnson M."/>
            <person name="Bhonagiri V."/>
            <person name="Nash W.E."/>
            <person name="Warren W."/>
            <person name="Chinwalla A."/>
            <person name="Mardis E.R."/>
            <person name="Wilson R.K."/>
        </authorList>
    </citation>
    <scope>NUCLEOTIDE SEQUENCE [LARGE SCALE GENOMIC DNA]</scope>
    <source>
        <strain evidence="4">DSM 20583</strain>
    </source>
</reference>
<dbReference type="AlphaFoldDB" id="C9L8Z9"/>
<evidence type="ECO:0000256" key="1">
    <source>
        <dbReference type="SAM" id="MobiDB-lite"/>
    </source>
</evidence>
<dbReference type="SUPFAM" id="SSF51261">
    <property type="entry name" value="Duplicated hybrid motif"/>
    <property type="match status" value="1"/>
</dbReference>
<feature type="compositionally biased region" description="Low complexity" evidence="1">
    <location>
        <begin position="120"/>
        <end position="144"/>
    </location>
</feature>
<dbReference type="eggNOG" id="COG0739">
    <property type="taxonomic scope" value="Bacteria"/>
</dbReference>